<protein>
    <recommendedName>
        <fullName evidence="5">Capsular polysaccharide biosynthesis protein</fullName>
    </recommendedName>
</protein>
<keyword evidence="4" id="KW-1185">Reference proteome</keyword>
<accession>A0A8J3RJR2</accession>
<keyword evidence="2" id="KW-0812">Transmembrane</keyword>
<keyword evidence="2" id="KW-1133">Transmembrane helix</keyword>
<reference evidence="3 4" key="1">
    <citation type="submission" date="2021-01" db="EMBL/GenBank/DDBJ databases">
        <title>Whole genome shotgun sequence of Planobispora longispora NBRC 13918.</title>
        <authorList>
            <person name="Komaki H."/>
            <person name="Tamura T."/>
        </authorList>
    </citation>
    <scope>NUCLEOTIDE SEQUENCE [LARGE SCALE GENOMIC DNA]</scope>
    <source>
        <strain evidence="3 4">NBRC 13918</strain>
    </source>
</reference>
<dbReference type="Proteomes" id="UP000616724">
    <property type="component" value="Unassembled WGS sequence"/>
</dbReference>
<dbReference type="RefSeq" id="WP_203890819.1">
    <property type="nucleotide sequence ID" value="NZ_BOOH01000019.1"/>
</dbReference>
<sequence length="371" mass="40291">MAFWKIIFGLLLRRAVGPPLVALSVAVGTLVFFLVPATYSSSAFMVLTTSAKGWTLSQDPTKPNGLSNPLLQFNDGLKTTATILIQSVGAPDVLAELGVKEDGAAEVTVDDGRTNPDILDISGPYIYVHVTSPSAAEARTIVGKVQKRVNDELMKWQKELGAPPVTYITVADVVPPSAPEASYSDKVQLAGVATVLSFVGTFSIVYARTRRRALAARRPLPEPVLWEPEAAGEAAAGEPERRELLRIGREPGSPGKQEQPESRPAPREPARKVPVGEEQPRETAEQKTTARPEPVRHEAARQEKPQQPRESPKEDPKKEDPKEESPVVVVLDDDDTQVFMAVKSYEIPRNRPPGNGDEPAHAGKEGKNWQG</sequence>
<evidence type="ECO:0000313" key="4">
    <source>
        <dbReference type="Proteomes" id="UP000616724"/>
    </source>
</evidence>
<keyword evidence="2" id="KW-0472">Membrane</keyword>
<evidence type="ECO:0000313" key="3">
    <source>
        <dbReference type="EMBL" id="GIH76214.1"/>
    </source>
</evidence>
<evidence type="ECO:0000256" key="2">
    <source>
        <dbReference type="SAM" id="Phobius"/>
    </source>
</evidence>
<feature type="region of interest" description="Disordered" evidence="1">
    <location>
        <begin position="247"/>
        <end position="371"/>
    </location>
</feature>
<gene>
    <name evidence="3" type="ORF">Plo01_26430</name>
</gene>
<comment type="caution">
    <text evidence="3">The sequence shown here is derived from an EMBL/GenBank/DDBJ whole genome shotgun (WGS) entry which is preliminary data.</text>
</comment>
<evidence type="ECO:0000256" key="1">
    <source>
        <dbReference type="SAM" id="MobiDB-lite"/>
    </source>
</evidence>
<evidence type="ECO:0008006" key="5">
    <source>
        <dbReference type="Google" id="ProtNLM"/>
    </source>
</evidence>
<feature type="compositionally biased region" description="Basic and acidic residues" evidence="1">
    <location>
        <begin position="258"/>
        <end position="325"/>
    </location>
</feature>
<feature type="compositionally biased region" description="Basic and acidic residues" evidence="1">
    <location>
        <begin position="358"/>
        <end position="371"/>
    </location>
</feature>
<proteinExistence type="predicted"/>
<organism evidence="3 4">
    <name type="scientific">Planobispora longispora</name>
    <dbReference type="NCBI Taxonomy" id="28887"/>
    <lineage>
        <taxon>Bacteria</taxon>
        <taxon>Bacillati</taxon>
        <taxon>Actinomycetota</taxon>
        <taxon>Actinomycetes</taxon>
        <taxon>Streptosporangiales</taxon>
        <taxon>Streptosporangiaceae</taxon>
        <taxon>Planobispora</taxon>
    </lineage>
</organism>
<feature type="transmembrane region" description="Helical" evidence="2">
    <location>
        <begin position="20"/>
        <end position="39"/>
    </location>
</feature>
<dbReference type="AlphaFoldDB" id="A0A8J3RJR2"/>
<dbReference type="EMBL" id="BOOH01000019">
    <property type="protein sequence ID" value="GIH76214.1"/>
    <property type="molecule type" value="Genomic_DNA"/>
</dbReference>
<name>A0A8J3RJR2_9ACTN</name>